<dbReference type="Proteomes" id="UP001460888">
    <property type="component" value="Unassembled WGS sequence"/>
</dbReference>
<dbReference type="RefSeq" id="WP_353109575.1">
    <property type="nucleotide sequence ID" value="NZ_APND01000001.1"/>
</dbReference>
<dbReference type="Gene3D" id="3.10.450.710">
    <property type="entry name" value="Tgt2/MlaC"/>
    <property type="match status" value="1"/>
</dbReference>
<dbReference type="EMBL" id="APND01000001">
    <property type="protein sequence ID" value="MES1928477.1"/>
    <property type="molecule type" value="Genomic_DNA"/>
</dbReference>
<proteinExistence type="predicted"/>
<accession>A0ABV2AXV2</accession>
<keyword evidence="4" id="KW-1185">Reference proteome</keyword>
<comment type="caution">
    <text evidence="3">The sequence shown here is derived from an EMBL/GenBank/DDBJ whole genome shotgun (WGS) entry which is preliminary data.</text>
</comment>
<name>A0ABV2AXV2_9GAMM</name>
<evidence type="ECO:0000256" key="1">
    <source>
        <dbReference type="SAM" id="MobiDB-lite"/>
    </source>
</evidence>
<dbReference type="InterPro" id="IPR042245">
    <property type="entry name" value="Tgt2/MlaC_sf"/>
</dbReference>
<protein>
    <submittedName>
        <fullName evidence="3">Hopanoid biosynthesis associated membrane protein HpnM</fullName>
    </submittedName>
</protein>
<dbReference type="InterPro" id="IPR008869">
    <property type="entry name" value="MlaC/ttg2D"/>
</dbReference>
<dbReference type="Pfam" id="PF05494">
    <property type="entry name" value="MlaC"/>
    <property type="match status" value="1"/>
</dbReference>
<reference evidence="3 4" key="1">
    <citation type="submission" date="2013-03" db="EMBL/GenBank/DDBJ databases">
        <title>Salinisphaera dokdonensis CL-ES53 Genome Sequencing.</title>
        <authorList>
            <person name="Li C."/>
            <person name="Lai Q."/>
            <person name="Shao Z."/>
        </authorList>
    </citation>
    <scope>NUCLEOTIDE SEQUENCE [LARGE SCALE GENOMIC DNA]</scope>
    <source>
        <strain evidence="3 4">CL-ES53</strain>
    </source>
</reference>
<gene>
    <name evidence="3" type="ORF">SADO_04440</name>
</gene>
<organism evidence="3 4">
    <name type="scientific">Salinisphaera dokdonensis CL-ES53</name>
    <dbReference type="NCBI Taxonomy" id="1304272"/>
    <lineage>
        <taxon>Bacteria</taxon>
        <taxon>Pseudomonadati</taxon>
        <taxon>Pseudomonadota</taxon>
        <taxon>Gammaproteobacteria</taxon>
        <taxon>Salinisphaerales</taxon>
        <taxon>Salinisphaeraceae</taxon>
        <taxon>Salinisphaera</taxon>
    </lineage>
</organism>
<dbReference type="PROSITE" id="PS51257">
    <property type="entry name" value="PROKAR_LIPOPROTEIN"/>
    <property type="match status" value="1"/>
</dbReference>
<dbReference type="PANTHER" id="PTHR36573">
    <property type="entry name" value="INTERMEMBRANE PHOSPHOLIPID TRANSPORT SYSTEM BINDING PROTEIN MLAC"/>
    <property type="match status" value="1"/>
</dbReference>
<dbReference type="PANTHER" id="PTHR36573:SF1">
    <property type="entry name" value="INTERMEMBRANE PHOSPHOLIPID TRANSPORT SYSTEM BINDING PROTEIN MLAC"/>
    <property type="match status" value="1"/>
</dbReference>
<evidence type="ECO:0000313" key="4">
    <source>
        <dbReference type="Proteomes" id="UP001460888"/>
    </source>
</evidence>
<keyword evidence="2" id="KW-1133">Transmembrane helix</keyword>
<evidence type="ECO:0000256" key="2">
    <source>
        <dbReference type="SAM" id="Phobius"/>
    </source>
</evidence>
<feature type="region of interest" description="Disordered" evidence="1">
    <location>
        <begin position="188"/>
        <end position="208"/>
    </location>
</feature>
<keyword evidence="2" id="KW-0472">Membrane</keyword>
<feature type="transmembrane region" description="Helical" evidence="2">
    <location>
        <begin position="12"/>
        <end position="31"/>
    </location>
</feature>
<evidence type="ECO:0000313" key="3">
    <source>
        <dbReference type="EMBL" id="MES1928477.1"/>
    </source>
</evidence>
<sequence length="208" mass="23325">MSSYRQKLRQTVVCVVATLVVFGCIGIWAAAAAHPARAVIDRFDSALLTTMKQGEALGFSGRYDKLAANVDEVFDLRRMAREATGGAWVGLSARQRSAHTARFRHDLIRSFARQFDEHDGERFEVTAVSNKAGRQREVSTALVARDGERLPIRYRLANNNGQWRIVDVVAPGNSDLSGQRHDYARRIERDSDAPLRARTPRHTADHRV</sequence>
<keyword evidence="2" id="KW-0812">Transmembrane</keyword>